<sequence>MSNICTMLNVVMGLYRLGVASDLILLGFTNDWGDAHGL</sequence>
<dbReference type="AlphaFoldDB" id="A0A081FWY6"/>
<comment type="caution">
    <text evidence="1">The sequence shown here is derived from an EMBL/GenBank/DDBJ whole genome shotgun (WGS) entry which is preliminary data.</text>
</comment>
<name>A0A081FWY6_9GAMM</name>
<accession>A0A081FWY6</accession>
<keyword evidence="2" id="KW-1185">Reference proteome</keyword>
<protein>
    <submittedName>
        <fullName evidence="1">Uncharacterized protein</fullName>
    </submittedName>
</protein>
<dbReference type="PATRIC" id="fig|1232683.4.peg.2516"/>
<proteinExistence type="predicted"/>
<gene>
    <name evidence="1" type="ORF">ADIMK_2565</name>
</gene>
<evidence type="ECO:0000313" key="2">
    <source>
        <dbReference type="Proteomes" id="UP000028252"/>
    </source>
</evidence>
<organism evidence="1 2">
    <name type="scientific">Marinobacterium lacunae</name>
    <dbReference type="NCBI Taxonomy" id="1232683"/>
    <lineage>
        <taxon>Bacteria</taxon>
        <taxon>Pseudomonadati</taxon>
        <taxon>Pseudomonadota</taxon>
        <taxon>Gammaproteobacteria</taxon>
        <taxon>Oceanospirillales</taxon>
        <taxon>Oceanospirillaceae</taxon>
        <taxon>Marinobacterium</taxon>
    </lineage>
</organism>
<reference evidence="1 2" key="1">
    <citation type="submission" date="2014-04" db="EMBL/GenBank/DDBJ databases">
        <title>Marinobacterium kochiensis sp. nov., isolated from sediment sample collected from Kochi backwaters in Kerala, India.</title>
        <authorList>
            <person name="Singh A."/>
            <person name="Pinnaka A.K."/>
        </authorList>
    </citation>
    <scope>NUCLEOTIDE SEQUENCE [LARGE SCALE GENOMIC DNA]</scope>
    <source>
        <strain evidence="1 2">AK27</strain>
    </source>
</reference>
<evidence type="ECO:0000313" key="1">
    <source>
        <dbReference type="EMBL" id="KEA63041.1"/>
    </source>
</evidence>
<dbReference type="EMBL" id="JMQN01000040">
    <property type="protein sequence ID" value="KEA63041.1"/>
    <property type="molecule type" value="Genomic_DNA"/>
</dbReference>
<dbReference type="Proteomes" id="UP000028252">
    <property type="component" value="Unassembled WGS sequence"/>
</dbReference>